<evidence type="ECO:0000313" key="3">
    <source>
        <dbReference type="Proteomes" id="UP001579974"/>
    </source>
</evidence>
<sequence length="154" mass="17719">MFSIRMFGYDRTEVEQKMGELQAKLHEVTTAYEEAQKQVSQLQAHIEDYEIRLAAARRDRVQALSQNGTNVPNAIILMGPVSTFASLASLAGKLDHLDELSIQFRTFRDGFYRVDVWVENMVALSTWFKEQPNVREVHIEENTLHVVLKEVQPL</sequence>
<dbReference type="RefSeq" id="WP_275474650.1">
    <property type="nucleotide sequence ID" value="NZ_CP162940.1"/>
</dbReference>
<comment type="caution">
    <text evidence="2">The sequence shown here is derived from an EMBL/GenBank/DDBJ whole genome shotgun (WGS) entry which is preliminary data.</text>
</comment>
<dbReference type="Proteomes" id="UP001579974">
    <property type="component" value="Unassembled WGS sequence"/>
</dbReference>
<accession>A0ABV5AFA9</accession>
<gene>
    <name evidence="2" type="ORF">KKP3000_004424</name>
</gene>
<keyword evidence="3" id="KW-1185">Reference proteome</keyword>
<name>A0ABV5AFA9_9BACL</name>
<dbReference type="SUPFAM" id="SSF57997">
    <property type="entry name" value="Tropomyosin"/>
    <property type="match status" value="1"/>
</dbReference>
<organism evidence="2 3">
    <name type="scientific">Alicyclobacillus fastidiosus</name>
    <dbReference type="NCBI Taxonomy" id="392011"/>
    <lineage>
        <taxon>Bacteria</taxon>
        <taxon>Bacillati</taxon>
        <taxon>Bacillota</taxon>
        <taxon>Bacilli</taxon>
        <taxon>Bacillales</taxon>
        <taxon>Alicyclobacillaceae</taxon>
        <taxon>Alicyclobacillus</taxon>
    </lineage>
</organism>
<reference evidence="2 3" key="1">
    <citation type="journal article" date="2024" name="Int. J. Mol. Sci.">
        <title>Exploration of Alicyclobacillus spp. Genome in Search of Antibiotic Resistance.</title>
        <authorList>
            <person name="Bucka-Kolendo J."/>
            <person name="Kiousi D.E."/>
            <person name="Dekowska A."/>
            <person name="Mikolajczuk-Szczyrba A."/>
            <person name="Karadedos D.M."/>
            <person name="Michael P."/>
            <person name="Galanis A."/>
            <person name="Sokolowska B."/>
        </authorList>
    </citation>
    <scope>NUCLEOTIDE SEQUENCE [LARGE SCALE GENOMIC DNA]</scope>
    <source>
        <strain evidence="2 3">KKP 3000</strain>
    </source>
</reference>
<evidence type="ECO:0000313" key="2">
    <source>
        <dbReference type="EMBL" id="MFB5190928.1"/>
    </source>
</evidence>
<feature type="coiled-coil region" evidence="1">
    <location>
        <begin position="11"/>
        <end position="66"/>
    </location>
</feature>
<protein>
    <submittedName>
        <fullName evidence="2">Uncharacterized protein</fullName>
    </submittedName>
</protein>
<keyword evidence="1" id="KW-0175">Coiled coil</keyword>
<proteinExistence type="predicted"/>
<evidence type="ECO:0000256" key="1">
    <source>
        <dbReference type="SAM" id="Coils"/>
    </source>
</evidence>
<dbReference type="EMBL" id="JBDXSU010000008">
    <property type="protein sequence ID" value="MFB5190928.1"/>
    <property type="molecule type" value="Genomic_DNA"/>
</dbReference>